<evidence type="ECO:0000313" key="2">
    <source>
        <dbReference type="Proteomes" id="UP000288805"/>
    </source>
</evidence>
<dbReference type="AlphaFoldDB" id="A0A438CZU5"/>
<reference evidence="1 2" key="1">
    <citation type="journal article" date="2018" name="PLoS Genet.">
        <title>Population sequencing reveals clonal diversity and ancestral inbreeding in the grapevine cultivar Chardonnay.</title>
        <authorList>
            <person name="Roach M.J."/>
            <person name="Johnson D.L."/>
            <person name="Bohlmann J."/>
            <person name="van Vuuren H.J."/>
            <person name="Jones S.J."/>
            <person name="Pretorius I.S."/>
            <person name="Schmidt S.A."/>
            <person name="Borneman A.R."/>
        </authorList>
    </citation>
    <scope>NUCLEOTIDE SEQUENCE [LARGE SCALE GENOMIC DNA]</scope>
    <source>
        <strain evidence="2">cv. Chardonnay</strain>
        <tissue evidence="1">Leaf</tissue>
    </source>
</reference>
<evidence type="ECO:0008006" key="3">
    <source>
        <dbReference type="Google" id="ProtNLM"/>
    </source>
</evidence>
<organism evidence="1 2">
    <name type="scientific">Vitis vinifera</name>
    <name type="common">Grape</name>
    <dbReference type="NCBI Taxonomy" id="29760"/>
    <lineage>
        <taxon>Eukaryota</taxon>
        <taxon>Viridiplantae</taxon>
        <taxon>Streptophyta</taxon>
        <taxon>Embryophyta</taxon>
        <taxon>Tracheophyta</taxon>
        <taxon>Spermatophyta</taxon>
        <taxon>Magnoliopsida</taxon>
        <taxon>eudicotyledons</taxon>
        <taxon>Gunneridae</taxon>
        <taxon>Pentapetalae</taxon>
        <taxon>rosids</taxon>
        <taxon>Vitales</taxon>
        <taxon>Vitaceae</taxon>
        <taxon>Viteae</taxon>
        <taxon>Vitis</taxon>
    </lineage>
</organism>
<proteinExistence type="predicted"/>
<sequence>MANAHRKRNALVKIKLNRTWVLEGNEIKEEVGRAFQSFLSETGEWRPNCERLAVEALGEEDATLLEVPFFEEEGEVLDFFKGFHEHGRFIKSLNATFLLLAKVLANRFKKVVGKVVSLSKKAFVKGRQILDVSLIANEAIDLLLKNGGCGIICKLDLEKVWISWIKWCISTVVIVMEALNCLLKRVKLGGFLLGWKVRGRGRKGMDVSHLLFTKDTKSEFLPVGRVENIKELAHEFGCKVGTLPSTYLGFPLLGASFKSVAVWDGVEERFQTRLALWKECWSKFKKTSFRVEGPLRGDLTCSSVQVELVLCLGEEGLLEASYQHKIWGGRRLVYSGGEGSVWGRVMESHQEGGRHVKMQSCLYGGG</sequence>
<dbReference type="Proteomes" id="UP000288805">
    <property type="component" value="Unassembled WGS sequence"/>
</dbReference>
<evidence type="ECO:0000313" key="1">
    <source>
        <dbReference type="EMBL" id="RVW28662.1"/>
    </source>
</evidence>
<dbReference type="EMBL" id="QGNW01001882">
    <property type="protein sequence ID" value="RVW28662.1"/>
    <property type="molecule type" value="Genomic_DNA"/>
</dbReference>
<comment type="caution">
    <text evidence="1">The sequence shown here is derived from an EMBL/GenBank/DDBJ whole genome shotgun (WGS) entry which is preliminary data.</text>
</comment>
<name>A0A438CZU5_VITVI</name>
<protein>
    <recommendedName>
        <fullName evidence="3">DUF4283 domain-containing protein</fullName>
    </recommendedName>
</protein>
<accession>A0A438CZU5</accession>
<gene>
    <name evidence="1" type="ORF">CK203_081340</name>
</gene>